<comment type="caution">
    <text evidence="2">The sequence shown here is derived from an EMBL/GenBank/DDBJ whole genome shotgun (WGS) entry which is preliminary data.</text>
</comment>
<evidence type="ECO:0000313" key="3">
    <source>
        <dbReference type="Proteomes" id="UP001194468"/>
    </source>
</evidence>
<evidence type="ECO:0000256" key="1">
    <source>
        <dbReference type="SAM" id="MobiDB-lite"/>
    </source>
</evidence>
<organism evidence="2 3">
    <name type="scientific">Boletus edulis BED1</name>
    <dbReference type="NCBI Taxonomy" id="1328754"/>
    <lineage>
        <taxon>Eukaryota</taxon>
        <taxon>Fungi</taxon>
        <taxon>Dikarya</taxon>
        <taxon>Basidiomycota</taxon>
        <taxon>Agaricomycotina</taxon>
        <taxon>Agaricomycetes</taxon>
        <taxon>Agaricomycetidae</taxon>
        <taxon>Boletales</taxon>
        <taxon>Boletineae</taxon>
        <taxon>Boletaceae</taxon>
        <taxon>Boletoideae</taxon>
        <taxon>Boletus</taxon>
    </lineage>
</organism>
<accession>A0AAD4GAG3</accession>
<sequence length="120" mass="13368">MVLKCEISKHPSLTLKIPKCLSLRAYENNTGREPSTKEEENPKIVPQDQSGSSLSRVSRPKARATNCTQRRARPKKTCPPSRFHGTWCHPQPPATKARLVARHTAAGSANCLHRVTGFDR</sequence>
<dbReference type="AlphaFoldDB" id="A0AAD4GAG3"/>
<reference evidence="2" key="1">
    <citation type="submission" date="2019-10" db="EMBL/GenBank/DDBJ databases">
        <authorList>
            <consortium name="DOE Joint Genome Institute"/>
            <person name="Kuo A."/>
            <person name="Miyauchi S."/>
            <person name="Kiss E."/>
            <person name="Drula E."/>
            <person name="Kohler A."/>
            <person name="Sanchez-Garcia M."/>
            <person name="Andreopoulos B."/>
            <person name="Barry K.W."/>
            <person name="Bonito G."/>
            <person name="Buee M."/>
            <person name="Carver A."/>
            <person name="Chen C."/>
            <person name="Cichocki N."/>
            <person name="Clum A."/>
            <person name="Culley D."/>
            <person name="Crous P.W."/>
            <person name="Fauchery L."/>
            <person name="Girlanda M."/>
            <person name="Hayes R."/>
            <person name="Keri Z."/>
            <person name="LaButti K."/>
            <person name="Lipzen A."/>
            <person name="Lombard V."/>
            <person name="Magnuson J."/>
            <person name="Maillard F."/>
            <person name="Morin E."/>
            <person name="Murat C."/>
            <person name="Nolan M."/>
            <person name="Ohm R."/>
            <person name="Pangilinan J."/>
            <person name="Pereira M."/>
            <person name="Perotto S."/>
            <person name="Peter M."/>
            <person name="Riley R."/>
            <person name="Sitrit Y."/>
            <person name="Stielow B."/>
            <person name="Szollosi G."/>
            <person name="Zifcakova L."/>
            <person name="Stursova M."/>
            <person name="Spatafora J.W."/>
            <person name="Tedersoo L."/>
            <person name="Vaario L.-M."/>
            <person name="Yamada A."/>
            <person name="Yan M."/>
            <person name="Wang P."/>
            <person name="Xu J."/>
            <person name="Bruns T."/>
            <person name="Baldrian P."/>
            <person name="Vilgalys R."/>
            <person name="Henrissat B."/>
            <person name="Grigoriev I.V."/>
            <person name="Hibbett D."/>
            <person name="Nagy L.G."/>
            <person name="Martin F.M."/>
        </authorList>
    </citation>
    <scope>NUCLEOTIDE SEQUENCE</scope>
    <source>
        <strain evidence="2">BED1</strain>
    </source>
</reference>
<proteinExistence type="predicted"/>
<feature type="compositionally biased region" description="Polar residues" evidence="1">
    <location>
        <begin position="47"/>
        <end position="56"/>
    </location>
</feature>
<dbReference type="Proteomes" id="UP001194468">
    <property type="component" value="Unassembled WGS sequence"/>
</dbReference>
<gene>
    <name evidence="2" type="ORF">L210DRAFT_428639</name>
</gene>
<evidence type="ECO:0000313" key="2">
    <source>
        <dbReference type="EMBL" id="KAF8433017.1"/>
    </source>
</evidence>
<protein>
    <submittedName>
        <fullName evidence="2">Uncharacterized protein</fullName>
    </submittedName>
</protein>
<name>A0AAD4GAG3_BOLED</name>
<dbReference type="EMBL" id="WHUW01000037">
    <property type="protein sequence ID" value="KAF8433017.1"/>
    <property type="molecule type" value="Genomic_DNA"/>
</dbReference>
<feature type="region of interest" description="Disordered" evidence="1">
    <location>
        <begin position="28"/>
        <end position="92"/>
    </location>
</feature>
<reference evidence="2" key="2">
    <citation type="journal article" date="2020" name="Nat. Commun.">
        <title>Large-scale genome sequencing of mycorrhizal fungi provides insights into the early evolution of symbiotic traits.</title>
        <authorList>
            <person name="Miyauchi S."/>
            <person name="Kiss E."/>
            <person name="Kuo A."/>
            <person name="Drula E."/>
            <person name="Kohler A."/>
            <person name="Sanchez-Garcia M."/>
            <person name="Morin E."/>
            <person name="Andreopoulos B."/>
            <person name="Barry K.W."/>
            <person name="Bonito G."/>
            <person name="Buee M."/>
            <person name="Carver A."/>
            <person name="Chen C."/>
            <person name="Cichocki N."/>
            <person name="Clum A."/>
            <person name="Culley D."/>
            <person name="Crous P.W."/>
            <person name="Fauchery L."/>
            <person name="Girlanda M."/>
            <person name="Hayes R.D."/>
            <person name="Keri Z."/>
            <person name="LaButti K."/>
            <person name="Lipzen A."/>
            <person name="Lombard V."/>
            <person name="Magnuson J."/>
            <person name="Maillard F."/>
            <person name="Murat C."/>
            <person name="Nolan M."/>
            <person name="Ohm R.A."/>
            <person name="Pangilinan J."/>
            <person name="Pereira M.F."/>
            <person name="Perotto S."/>
            <person name="Peter M."/>
            <person name="Pfister S."/>
            <person name="Riley R."/>
            <person name="Sitrit Y."/>
            <person name="Stielow J.B."/>
            <person name="Szollosi G."/>
            <person name="Zifcakova L."/>
            <person name="Stursova M."/>
            <person name="Spatafora J.W."/>
            <person name="Tedersoo L."/>
            <person name="Vaario L.M."/>
            <person name="Yamada A."/>
            <person name="Yan M."/>
            <person name="Wang P."/>
            <person name="Xu J."/>
            <person name="Bruns T."/>
            <person name="Baldrian P."/>
            <person name="Vilgalys R."/>
            <person name="Dunand C."/>
            <person name="Henrissat B."/>
            <person name="Grigoriev I.V."/>
            <person name="Hibbett D."/>
            <person name="Nagy L.G."/>
            <person name="Martin F.M."/>
        </authorList>
    </citation>
    <scope>NUCLEOTIDE SEQUENCE</scope>
    <source>
        <strain evidence="2">BED1</strain>
    </source>
</reference>
<keyword evidence="3" id="KW-1185">Reference proteome</keyword>